<protein>
    <submittedName>
        <fullName evidence="2">Alpha/beta hydrolase</fullName>
    </submittedName>
</protein>
<proteinExistence type="predicted"/>
<feature type="signal peptide" evidence="1">
    <location>
        <begin position="1"/>
        <end position="41"/>
    </location>
</feature>
<evidence type="ECO:0000313" key="3">
    <source>
        <dbReference type="Proteomes" id="UP000656804"/>
    </source>
</evidence>
<sequence>MWFQPPALTRRLRLVRTLALALTAALFGAGLGAMTVTTAHAATGDRVITRAVVFTLTNSNETHVPCVADGEEYQVYGQLVGPRASVLGKGGPTRVNVLLHDDGTGSWFWHARGHRRADYAGALARRGELSLVVDRLGYGRSRLGDGSTCLGAQAELVEQIVQHLYSGIYDFANTPGRTPPHATHVVLQGQGTGAAIAQLAAADGARIDGLVLMSWDPAAASAAAVSEATRQGGACTSASTTNLGASPADFRALLFSSASRAIQRGATRHRQPIPCGDVTSLPATVADLALESGRIDVPVLQLYGADDARLRGGTTGQTFSGSPAVRTKTFRNTGSALTLEKSAPRVQQRVLRWLGGLS</sequence>
<keyword evidence="1" id="KW-0732">Signal</keyword>
<dbReference type="InterPro" id="IPR029058">
    <property type="entry name" value="AB_hydrolase_fold"/>
</dbReference>
<dbReference type="GO" id="GO:0016787">
    <property type="term" value="F:hydrolase activity"/>
    <property type="evidence" value="ECO:0007669"/>
    <property type="project" value="UniProtKB-KW"/>
</dbReference>
<evidence type="ECO:0000256" key="1">
    <source>
        <dbReference type="SAM" id="SignalP"/>
    </source>
</evidence>
<dbReference type="RefSeq" id="WP_194504067.1">
    <property type="nucleotide sequence ID" value="NZ_JADIVZ010000007.1"/>
</dbReference>
<reference evidence="2" key="1">
    <citation type="submission" date="2020-11" db="EMBL/GenBank/DDBJ databases">
        <title>Nocardioides sp. CBS4Y-1, whole genome shotgun sequence.</title>
        <authorList>
            <person name="Tuo L."/>
        </authorList>
    </citation>
    <scope>NUCLEOTIDE SEQUENCE</scope>
    <source>
        <strain evidence="2">CBS4Y-1</strain>
    </source>
</reference>
<dbReference type="Gene3D" id="3.40.50.1820">
    <property type="entry name" value="alpha/beta hydrolase"/>
    <property type="match status" value="1"/>
</dbReference>
<dbReference type="SUPFAM" id="SSF53474">
    <property type="entry name" value="alpha/beta-Hydrolases"/>
    <property type="match status" value="1"/>
</dbReference>
<organism evidence="2 3">
    <name type="scientific">Nocardioides acrostichi</name>
    <dbReference type="NCBI Taxonomy" id="2784339"/>
    <lineage>
        <taxon>Bacteria</taxon>
        <taxon>Bacillati</taxon>
        <taxon>Actinomycetota</taxon>
        <taxon>Actinomycetes</taxon>
        <taxon>Propionibacteriales</taxon>
        <taxon>Nocardioidaceae</taxon>
        <taxon>Nocardioides</taxon>
    </lineage>
</organism>
<gene>
    <name evidence="2" type="ORF">ISG29_14000</name>
</gene>
<dbReference type="AlphaFoldDB" id="A0A930UZ86"/>
<keyword evidence="2" id="KW-0378">Hydrolase</keyword>
<accession>A0A930UZ86</accession>
<evidence type="ECO:0000313" key="2">
    <source>
        <dbReference type="EMBL" id="MBF4162806.1"/>
    </source>
</evidence>
<dbReference type="EMBL" id="JADIVZ010000007">
    <property type="protein sequence ID" value="MBF4162806.1"/>
    <property type="molecule type" value="Genomic_DNA"/>
</dbReference>
<dbReference type="Proteomes" id="UP000656804">
    <property type="component" value="Unassembled WGS sequence"/>
</dbReference>
<comment type="caution">
    <text evidence="2">The sequence shown here is derived from an EMBL/GenBank/DDBJ whole genome shotgun (WGS) entry which is preliminary data.</text>
</comment>
<feature type="chain" id="PRO_5037932346" evidence="1">
    <location>
        <begin position="42"/>
        <end position="358"/>
    </location>
</feature>
<name>A0A930UZ86_9ACTN</name>
<keyword evidence="3" id="KW-1185">Reference proteome</keyword>